<organism evidence="3 4">
    <name type="scientific">Favolaschia claudopus</name>
    <dbReference type="NCBI Taxonomy" id="2862362"/>
    <lineage>
        <taxon>Eukaryota</taxon>
        <taxon>Fungi</taxon>
        <taxon>Dikarya</taxon>
        <taxon>Basidiomycota</taxon>
        <taxon>Agaricomycotina</taxon>
        <taxon>Agaricomycetes</taxon>
        <taxon>Agaricomycetidae</taxon>
        <taxon>Agaricales</taxon>
        <taxon>Marasmiineae</taxon>
        <taxon>Mycenaceae</taxon>
        <taxon>Favolaschia</taxon>
    </lineage>
</organism>
<feature type="domain" description="DUF6589" evidence="2">
    <location>
        <begin position="318"/>
        <end position="644"/>
    </location>
</feature>
<name>A0AAW0AU90_9AGAR</name>
<protein>
    <recommendedName>
        <fullName evidence="2">DUF6589 domain-containing protein</fullName>
    </recommendedName>
</protein>
<evidence type="ECO:0000259" key="2">
    <source>
        <dbReference type="Pfam" id="PF20231"/>
    </source>
</evidence>
<gene>
    <name evidence="3" type="ORF">R3P38DRAFT_3321577</name>
</gene>
<feature type="compositionally biased region" description="Polar residues" evidence="1">
    <location>
        <begin position="736"/>
        <end position="745"/>
    </location>
</feature>
<keyword evidence="4" id="KW-1185">Reference proteome</keyword>
<dbReference type="Proteomes" id="UP001362999">
    <property type="component" value="Unassembled WGS sequence"/>
</dbReference>
<sequence length="745" mass="84885">MLDTTYAESPPSLPQASDYQRRSNDQKAAEILSALRNMPNFSLRIFHVTVLTSEEASVKNSAGVFIRDGGPVGLMELWFSKNARGPYTEIANSLRVRAEDATVQSVQDFRLRDLTAKYAQCPDLFHQNPDDGRTLITSIALNPRSRVSNLHQRMNGFMFWDNKMLRRLVQMMNRLGVCVSYQARTDGRNSVTLARRVAADPTKLKMLPYDNFNWVSQVYESSATHRKVTHDQVSALLVVVNIPDGPDTLPAQELTCVERFEDAAGARLRLPAQQSLEEILPSREDQKLFRNNCIKHIRHMYSLRGSEGMSDLSSCHRIVLPSNDQEQGSTRENMLVLHHYFIDVLQLPKNVFEHIMFFVLGDRLTTARERAAHDQRALDRSEYRADQLGLMHECRNFIENVGKNYWGDSEDLVGLASLRKILPNREETNLRKFNFYAWLRFLDVILRSLIVRASMVALNITSVAVLAKHKFSNFAALRALCTTIADTFLLPSVDRLEADGIKKIRGNTISGNAVLLTHDLMTFREMRHAIKHGHPSRVRRMLNYWAPMFYAGGSYNYAHETMELLHNIIHDWPTQTAEILEAGMIFNTQGDVDTHLEGDLGEHVEGSNATPALLEKIVPALGHIQNLTTQMYKDLGVEDVNQHHAKVRQHKDVEILTAHFTSSKLNLFVFTRDKISEQTVVDLYRHGLRRLSGSGGGHAKHLARHKLRFRTRHEQADPTMMAIYRSDRELEEGRDSQPSTYIHSG</sequence>
<evidence type="ECO:0000313" key="3">
    <source>
        <dbReference type="EMBL" id="KAK7015673.1"/>
    </source>
</evidence>
<evidence type="ECO:0000256" key="1">
    <source>
        <dbReference type="SAM" id="MobiDB-lite"/>
    </source>
</evidence>
<feature type="compositionally biased region" description="Basic and acidic residues" evidence="1">
    <location>
        <begin position="726"/>
        <end position="735"/>
    </location>
</feature>
<dbReference type="InterPro" id="IPR046496">
    <property type="entry name" value="DUF6589"/>
</dbReference>
<comment type="caution">
    <text evidence="3">The sequence shown here is derived from an EMBL/GenBank/DDBJ whole genome shotgun (WGS) entry which is preliminary data.</text>
</comment>
<dbReference type="Pfam" id="PF20231">
    <property type="entry name" value="DUF6589"/>
    <property type="match status" value="1"/>
</dbReference>
<feature type="region of interest" description="Disordered" evidence="1">
    <location>
        <begin position="1"/>
        <end position="22"/>
    </location>
</feature>
<reference evidence="3 4" key="1">
    <citation type="journal article" date="2024" name="J Genomics">
        <title>Draft genome sequencing and assembly of Favolaschia claudopus CIRM-BRFM 2984 isolated from oak limbs.</title>
        <authorList>
            <person name="Navarro D."/>
            <person name="Drula E."/>
            <person name="Chaduli D."/>
            <person name="Cazenave R."/>
            <person name="Ahrendt S."/>
            <person name="Wang J."/>
            <person name="Lipzen A."/>
            <person name="Daum C."/>
            <person name="Barry K."/>
            <person name="Grigoriev I.V."/>
            <person name="Favel A."/>
            <person name="Rosso M.N."/>
            <person name="Martin F."/>
        </authorList>
    </citation>
    <scope>NUCLEOTIDE SEQUENCE [LARGE SCALE GENOMIC DNA]</scope>
    <source>
        <strain evidence="3 4">CIRM-BRFM 2984</strain>
    </source>
</reference>
<accession>A0AAW0AU90</accession>
<dbReference type="AlphaFoldDB" id="A0AAW0AU90"/>
<proteinExistence type="predicted"/>
<dbReference type="EMBL" id="JAWWNJ010000053">
    <property type="protein sequence ID" value="KAK7015673.1"/>
    <property type="molecule type" value="Genomic_DNA"/>
</dbReference>
<evidence type="ECO:0000313" key="4">
    <source>
        <dbReference type="Proteomes" id="UP001362999"/>
    </source>
</evidence>
<feature type="region of interest" description="Disordered" evidence="1">
    <location>
        <begin position="726"/>
        <end position="745"/>
    </location>
</feature>